<dbReference type="Gene3D" id="1.20.1260.10">
    <property type="match status" value="1"/>
</dbReference>
<feature type="domain" description="DUF2383" evidence="1">
    <location>
        <begin position="6"/>
        <end position="117"/>
    </location>
</feature>
<reference evidence="2 3" key="1">
    <citation type="submission" date="2020-09" db="EMBL/GenBank/DDBJ databases">
        <title>Genome seq and assembly of Chryseobacterium sp.</title>
        <authorList>
            <person name="Chhetri G."/>
        </authorList>
    </citation>
    <scope>NUCLEOTIDE SEQUENCE [LARGE SCALE GENOMIC DNA]</scope>
    <source>
        <strain evidence="2 3">GCR10</strain>
    </source>
</reference>
<dbReference type="InterPro" id="IPR012347">
    <property type="entry name" value="Ferritin-like"/>
</dbReference>
<evidence type="ECO:0000313" key="2">
    <source>
        <dbReference type="EMBL" id="MBD8084500.1"/>
    </source>
</evidence>
<name>A0ABR8ZGR8_9FLAO</name>
<proteinExistence type="predicted"/>
<dbReference type="NCBIfam" id="TIGR02284">
    <property type="entry name" value="PA2169 family four-helix-bundle protein"/>
    <property type="match status" value="1"/>
</dbReference>
<comment type="caution">
    <text evidence="2">The sequence shown here is derived from an EMBL/GenBank/DDBJ whole genome shotgun (WGS) entry which is preliminary data.</text>
</comment>
<dbReference type="InterPro" id="IPR011971">
    <property type="entry name" value="CHP02284"/>
</dbReference>
<gene>
    <name evidence="2" type="ORF">IC610_18995</name>
</gene>
<dbReference type="InterPro" id="IPR019052">
    <property type="entry name" value="DUF2383"/>
</dbReference>
<dbReference type="EMBL" id="JACYFS010000010">
    <property type="protein sequence ID" value="MBD8084500.1"/>
    <property type="molecule type" value="Genomic_DNA"/>
</dbReference>
<sequence length="150" mass="16575">MENTNTVSTLNDLLNITNDRIKGFDKVEDKVWDTYSSLRSDYDQMVSESQTMKSDLISLIREKGGEPDDTSTTAGALHRTWIDIKNSFGGDNAESTLENVAFGEKAAIEAYESALNDGTLCPQSTSVVSEQLSKLRSSYSKFTNLEKSVD</sequence>
<dbReference type="RefSeq" id="WP_191738306.1">
    <property type="nucleotide sequence ID" value="NZ_JACYFS010000010.1"/>
</dbReference>
<dbReference type="Proteomes" id="UP000637299">
    <property type="component" value="Unassembled WGS sequence"/>
</dbReference>
<protein>
    <submittedName>
        <fullName evidence="2">PA2169 family four-helix-bundle protein</fullName>
    </submittedName>
</protein>
<evidence type="ECO:0000259" key="1">
    <source>
        <dbReference type="Pfam" id="PF09537"/>
    </source>
</evidence>
<dbReference type="Pfam" id="PF09537">
    <property type="entry name" value="DUF2383"/>
    <property type="match status" value="1"/>
</dbReference>
<evidence type="ECO:0000313" key="3">
    <source>
        <dbReference type="Proteomes" id="UP000637299"/>
    </source>
</evidence>
<keyword evidence="3" id="KW-1185">Reference proteome</keyword>
<accession>A0ABR8ZGR8</accession>
<organism evidence="2 3">
    <name type="scientific">Chryseobacterium caseinilyticum</name>
    <dbReference type="NCBI Taxonomy" id="2771428"/>
    <lineage>
        <taxon>Bacteria</taxon>
        <taxon>Pseudomonadati</taxon>
        <taxon>Bacteroidota</taxon>
        <taxon>Flavobacteriia</taxon>
        <taxon>Flavobacteriales</taxon>
        <taxon>Weeksellaceae</taxon>
        <taxon>Chryseobacterium group</taxon>
        <taxon>Chryseobacterium</taxon>
    </lineage>
</organism>